<dbReference type="InterPro" id="IPR037157">
    <property type="entry name" value="Acetyltransf_C_sf"/>
</dbReference>
<dbReference type="PIRSF" id="PIRSF000456">
    <property type="entry name" value="UDP-GlcNAc_acltr"/>
    <property type="match status" value="1"/>
</dbReference>
<name>A0A7W7YDW6_9BACT</name>
<dbReference type="Proteomes" id="UP000590740">
    <property type="component" value="Unassembled WGS sequence"/>
</dbReference>
<evidence type="ECO:0000256" key="4">
    <source>
        <dbReference type="ARBA" id="ARBA00022679"/>
    </source>
</evidence>
<evidence type="ECO:0000313" key="10">
    <source>
        <dbReference type="EMBL" id="MBB5034391.1"/>
    </source>
</evidence>
<dbReference type="PANTHER" id="PTHR43480:SF1">
    <property type="entry name" value="ACYL-[ACYL-CARRIER-PROTEIN]--UDP-N-ACETYLGLUCOSAMINE O-ACYLTRANSFERASE, MITOCHONDRIAL-RELATED"/>
    <property type="match status" value="1"/>
</dbReference>
<comment type="similarity">
    <text evidence="8">Belongs to the transferase hexapeptide repeat family. LpxA subfamily.</text>
</comment>
<evidence type="ECO:0000256" key="3">
    <source>
        <dbReference type="ARBA" id="ARBA00022556"/>
    </source>
</evidence>
<keyword evidence="2 8" id="KW-0444">Lipid biosynthesis</keyword>
<dbReference type="Gene3D" id="1.20.1180.10">
    <property type="entry name" value="Udp N-acetylglucosamine O-acyltransferase, C-terminal domain"/>
    <property type="match status" value="1"/>
</dbReference>
<evidence type="ECO:0000259" key="9">
    <source>
        <dbReference type="Pfam" id="PF13720"/>
    </source>
</evidence>
<keyword evidence="1 8" id="KW-0963">Cytoplasm</keyword>
<evidence type="ECO:0000256" key="5">
    <source>
        <dbReference type="ARBA" id="ARBA00022737"/>
    </source>
</evidence>
<dbReference type="Gene3D" id="2.160.10.10">
    <property type="entry name" value="Hexapeptide repeat proteins"/>
    <property type="match status" value="1"/>
</dbReference>
<keyword evidence="11" id="KW-1185">Reference proteome</keyword>
<accession>A0A7W7YDW6</accession>
<evidence type="ECO:0000256" key="1">
    <source>
        <dbReference type="ARBA" id="ARBA00022490"/>
    </source>
</evidence>
<dbReference type="HAMAP" id="MF_00387">
    <property type="entry name" value="LpxA"/>
    <property type="match status" value="1"/>
</dbReference>
<dbReference type="PANTHER" id="PTHR43480">
    <property type="entry name" value="ACYL-[ACYL-CARRIER-PROTEIN]--UDP-N-ACETYLGLUCOSAMINE O-ACYLTRANSFERASE"/>
    <property type="match status" value="1"/>
</dbReference>
<keyword evidence="4 8" id="KW-0808">Transferase</keyword>
<evidence type="ECO:0000256" key="2">
    <source>
        <dbReference type="ARBA" id="ARBA00022516"/>
    </source>
</evidence>
<comment type="subcellular location">
    <subcellularLocation>
        <location evidence="8">Cytoplasm</location>
    </subcellularLocation>
</comment>
<dbReference type="RefSeq" id="WP_184342154.1">
    <property type="nucleotide sequence ID" value="NZ_JACHIG010000009.1"/>
</dbReference>
<proteinExistence type="inferred from homology"/>
<dbReference type="GO" id="GO:0008780">
    <property type="term" value="F:acyl-[acyl-carrier-protein]-UDP-N-acetylglucosamine O-acyltransferase activity"/>
    <property type="evidence" value="ECO:0007669"/>
    <property type="project" value="UniProtKB-UniRule"/>
</dbReference>
<organism evidence="10 11">
    <name type="scientific">Prosthecobacter vanneervenii</name>
    <dbReference type="NCBI Taxonomy" id="48466"/>
    <lineage>
        <taxon>Bacteria</taxon>
        <taxon>Pseudomonadati</taxon>
        <taxon>Verrucomicrobiota</taxon>
        <taxon>Verrucomicrobiia</taxon>
        <taxon>Verrucomicrobiales</taxon>
        <taxon>Verrucomicrobiaceae</taxon>
        <taxon>Prosthecobacter</taxon>
    </lineage>
</organism>
<evidence type="ECO:0000256" key="6">
    <source>
        <dbReference type="ARBA" id="ARBA00023098"/>
    </source>
</evidence>
<keyword evidence="5 8" id="KW-0677">Repeat</keyword>
<dbReference type="InterPro" id="IPR001451">
    <property type="entry name" value="Hexapep"/>
</dbReference>
<dbReference type="AlphaFoldDB" id="A0A7W7YDW6"/>
<evidence type="ECO:0000256" key="8">
    <source>
        <dbReference type="HAMAP-Rule" id="MF_00387"/>
    </source>
</evidence>
<dbReference type="InterPro" id="IPR011004">
    <property type="entry name" value="Trimer_LpxA-like_sf"/>
</dbReference>
<evidence type="ECO:0000313" key="11">
    <source>
        <dbReference type="Proteomes" id="UP000590740"/>
    </source>
</evidence>
<gene>
    <name evidence="8" type="primary">lpxA</name>
    <name evidence="10" type="ORF">HNQ65_003985</name>
</gene>
<dbReference type="CDD" id="cd03351">
    <property type="entry name" value="LbH_UDP-GlcNAc_AT"/>
    <property type="match status" value="1"/>
</dbReference>
<dbReference type="SUPFAM" id="SSF51161">
    <property type="entry name" value="Trimeric LpxA-like enzymes"/>
    <property type="match status" value="1"/>
</dbReference>
<keyword evidence="3 8" id="KW-0441">Lipid A biosynthesis</keyword>
<dbReference type="EMBL" id="JACHIG010000009">
    <property type="protein sequence ID" value="MBB5034391.1"/>
    <property type="molecule type" value="Genomic_DNA"/>
</dbReference>
<evidence type="ECO:0000256" key="7">
    <source>
        <dbReference type="ARBA" id="ARBA00023315"/>
    </source>
</evidence>
<sequence>MSATIHPTAIIDPSAKIGADVHIGPYCIIGADVELGDGCWLQHHVTVMGPSKIGKNNKFYAYGSIGQQTQDLKYKAEPTWLEVGDNNTFREFCSVHRATSPGDKTIIGSHNNFLSYVHIAHDCVVGNHVIFSNNGTLAGHVVVDDHVIIGGLTAVHQFCRIGTRAIIGGCAKVVQDIPPYCTADGHPARARGLNLVGLQRAGFTREQIRALRNAFRKVYRSGLNNAQAVEELRAGELTPEAAIFTDFVASTKRGIIYGGKAVEEDAE</sequence>
<dbReference type="PROSITE" id="PS00101">
    <property type="entry name" value="HEXAPEP_TRANSFERASES"/>
    <property type="match status" value="1"/>
</dbReference>
<comment type="subunit">
    <text evidence="8">Homotrimer.</text>
</comment>
<dbReference type="GO" id="GO:0009245">
    <property type="term" value="P:lipid A biosynthetic process"/>
    <property type="evidence" value="ECO:0007669"/>
    <property type="project" value="UniProtKB-UniRule"/>
</dbReference>
<comment type="function">
    <text evidence="8">Involved in the biosynthesis of lipid A, a phosphorylated glycolipid that anchors the lipopolysaccharide to the outer membrane of the cell.</text>
</comment>
<feature type="domain" description="UDP N-acetylglucosamine O-acyltransferase C-terminal" evidence="9">
    <location>
        <begin position="176"/>
        <end position="256"/>
    </location>
</feature>
<protein>
    <recommendedName>
        <fullName evidence="8">Acyl-[acyl-carrier-protein]--UDP-N-acetylglucosamine O-acyltransferase</fullName>
        <shortName evidence="8">UDP-N-acetylglucosamine acyltransferase</shortName>
        <ecNumber evidence="8">2.3.1.129</ecNumber>
    </recommendedName>
</protein>
<dbReference type="InterPro" id="IPR029098">
    <property type="entry name" value="Acetyltransf_C"/>
</dbReference>
<comment type="pathway">
    <text evidence="8">Glycolipid biosynthesis; lipid IV(A) biosynthesis; lipid IV(A) from (3R)-3-hydroxytetradecanoyl-[acyl-carrier-protein] and UDP-N-acetyl-alpha-D-glucosamine: step 1/6.</text>
</comment>
<comment type="caution">
    <text evidence="10">The sequence shown here is derived from an EMBL/GenBank/DDBJ whole genome shotgun (WGS) entry which is preliminary data.</text>
</comment>
<dbReference type="UniPathway" id="UPA00359">
    <property type="reaction ID" value="UER00477"/>
</dbReference>
<keyword evidence="7 8" id="KW-0012">Acyltransferase</keyword>
<dbReference type="Pfam" id="PF13720">
    <property type="entry name" value="Acetyltransf_11"/>
    <property type="match status" value="1"/>
</dbReference>
<keyword evidence="6 8" id="KW-0443">Lipid metabolism</keyword>
<dbReference type="GO" id="GO:0005737">
    <property type="term" value="C:cytoplasm"/>
    <property type="evidence" value="ECO:0007669"/>
    <property type="project" value="UniProtKB-SubCell"/>
</dbReference>
<dbReference type="EC" id="2.3.1.129" evidence="8"/>
<dbReference type="InterPro" id="IPR010137">
    <property type="entry name" value="Lipid_A_LpxA"/>
</dbReference>
<dbReference type="GO" id="GO:0016020">
    <property type="term" value="C:membrane"/>
    <property type="evidence" value="ECO:0007669"/>
    <property type="project" value="GOC"/>
</dbReference>
<dbReference type="NCBIfam" id="TIGR01852">
    <property type="entry name" value="lipid_A_lpxA"/>
    <property type="match status" value="1"/>
</dbReference>
<comment type="catalytic activity">
    <reaction evidence="8">
        <text>a (3R)-hydroxyacyl-[ACP] + UDP-N-acetyl-alpha-D-glucosamine = a UDP-3-O-[(3R)-3-hydroxyacyl]-N-acetyl-alpha-D-glucosamine + holo-[ACP]</text>
        <dbReference type="Rhea" id="RHEA:67812"/>
        <dbReference type="Rhea" id="RHEA-COMP:9685"/>
        <dbReference type="Rhea" id="RHEA-COMP:9945"/>
        <dbReference type="ChEBI" id="CHEBI:57705"/>
        <dbReference type="ChEBI" id="CHEBI:64479"/>
        <dbReference type="ChEBI" id="CHEBI:78827"/>
        <dbReference type="ChEBI" id="CHEBI:173225"/>
        <dbReference type="EC" id="2.3.1.129"/>
    </reaction>
</comment>
<reference evidence="10 11" key="1">
    <citation type="submission" date="2020-08" db="EMBL/GenBank/DDBJ databases">
        <title>Genomic Encyclopedia of Type Strains, Phase IV (KMG-IV): sequencing the most valuable type-strain genomes for metagenomic binning, comparative biology and taxonomic classification.</title>
        <authorList>
            <person name="Goeker M."/>
        </authorList>
    </citation>
    <scope>NUCLEOTIDE SEQUENCE [LARGE SCALE GENOMIC DNA]</scope>
    <source>
        <strain evidence="10 11">DSM 12252</strain>
    </source>
</reference>
<dbReference type="NCBIfam" id="NF003657">
    <property type="entry name" value="PRK05289.1"/>
    <property type="match status" value="1"/>
</dbReference>
<dbReference type="InterPro" id="IPR018357">
    <property type="entry name" value="Hexapep_transf_CS"/>
</dbReference>
<dbReference type="Pfam" id="PF00132">
    <property type="entry name" value="Hexapep"/>
    <property type="match status" value="1"/>
</dbReference>